<sequence>MSKEGGLGIYCKAMQQMCNFKECIVEYCPPRDDDSRRFKMNIWDADLNRNFQKNQTPPNNSNLPPQNTLE</sequence>
<feature type="region of interest" description="Disordered" evidence="1">
    <location>
        <begin position="48"/>
        <end position="70"/>
    </location>
</feature>
<evidence type="ECO:0000313" key="3">
    <source>
        <dbReference type="Proteomes" id="UP000230119"/>
    </source>
</evidence>
<dbReference type="EMBL" id="PEVA01000023">
    <property type="protein sequence ID" value="PIV08842.1"/>
    <property type="molecule type" value="Genomic_DNA"/>
</dbReference>
<dbReference type="Proteomes" id="UP000230119">
    <property type="component" value="Unassembled WGS sequence"/>
</dbReference>
<proteinExistence type="predicted"/>
<evidence type="ECO:0000256" key="1">
    <source>
        <dbReference type="SAM" id="MobiDB-lite"/>
    </source>
</evidence>
<name>A0A2M7BTM9_9BACT</name>
<feature type="compositionally biased region" description="Polar residues" evidence="1">
    <location>
        <begin position="49"/>
        <end position="70"/>
    </location>
</feature>
<accession>A0A2M7BTM9</accession>
<comment type="caution">
    <text evidence="2">The sequence shown here is derived from an EMBL/GenBank/DDBJ whole genome shotgun (WGS) entry which is preliminary data.</text>
</comment>
<dbReference type="AlphaFoldDB" id="A0A2M7BTM9"/>
<reference evidence="3" key="1">
    <citation type="submission" date="2017-09" db="EMBL/GenBank/DDBJ databases">
        <title>Depth-based differentiation of microbial function through sediment-hosted aquifers and enrichment of novel symbionts in the deep terrestrial subsurface.</title>
        <authorList>
            <person name="Probst A.J."/>
            <person name="Ladd B."/>
            <person name="Jarett J.K."/>
            <person name="Geller-Mcgrath D.E."/>
            <person name="Sieber C.M.K."/>
            <person name="Emerson J.B."/>
            <person name="Anantharaman K."/>
            <person name="Thomas B.C."/>
            <person name="Malmstrom R."/>
            <person name="Stieglmeier M."/>
            <person name="Klingl A."/>
            <person name="Woyke T."/>
            <person name="Ryan C.M."/>
            <person name="Banfield J.F."/>
        </authorList>
    </citation>
    <scope>NUCLEOTIDE SEQUENCE [LARGE SCALE GENOMIC DNA]</scope>
</reference>
<protein>
    <submittedName>
        <fullName evidence="2">Uncharacterized protein</fullName>
    </submittedName>
</protein>
<gene>
    <name evidence="2" type="ORF">COS52_00600</name>
</gene>
<organism evidence="2 3">
    <name type="scientific">Candidatus Roizmanbacteria bacterium CG03_land_8_20_14_0_80_39_12</name>
    <dbReference type="NCBI Taxonomy" id="1974847"/>
    <lineage>
        <taxon>Bacteria</taxon>
        <taxon>Candidatus Roizmaniibacteriota</taxon>
    </lineage>
</organism>
<evidence type="ECO:0000313" key="2">
    <source>
        <dbReference type="EMBL" id="PIV08842.1"/>
    </source>
</evidence>